<dbReference type="PATRIC" id="fig|1240687.3.peg.3365"/>
<dbReference type="EMBL" id="ANCE01000163">
    <property type="protein sequence ID" value="EMK22664.1"/>
    <property type="molecule type" value="Genomic_DNA"/>
</dbReference>
<gene>
    <name evidence="1" type="ORF">LEP1GSC008_3520</name>
</gene>
<accession>M6F9H0</accession>
<proteinExistence type="predicted"/>
<reference evidence="1 2" key="1">
    <citation type="submission" date="2013-01" db="EMBL/GenBank/DDBJ databases">
        <authorList>
            <person name="Harkins D.M."/>
            <person name="Durkin A.S."/>
            <person name="Brinkac L.M."/>
            <person name="Haft D.H."/>
            <person name="Selengut J.D."/>
            <person name="Sanka R."/>
            <person name="DePew J."/>
            <person name="Purushe J."/>
            <person name="Galloway R.L."/>
            <person name="Vinetz J.M."/>
            <person name="Sutton G.G."/>
            <person name="Nierman W.C."/>
            <person name="Fouts D.E."/>
        </authorList>
    </citation>
    <scope>NUCLEOTIDE SEQUENCE [LARGE SCALE GENOMIC DNA]</scope>
    <source>
        <strain evidence="1 2">Nikolaevo</strain>
    </source>
</reference>
<comment type="caution">
    <text evidence="1">The sequence shown here is derived from an EMBL/GenBank/DDBJ whole genome shotgun (WGS) entry which is preliminary data.</text>
</comment>
<evidence type="ECO:0000313" key="2">
    <source>
        <dbReference type="Proteomes" id="UP000011980"/>
    </source>
</evidence>
<dbReference type="AlphaFoldDB" id="M6F9H0"/>
<protein>
    <submittedName>
        <fullName evidence="1">Uncharacterized protein</fullName>
    </submittedName>
</protein>
<sequence length="48" mass="5597">MIELTILNFIEFSKTELKVKILEIITFPKIVFLGIGDTCLKIIFRKLL</sequence>
<evidence type="ECO:0000313" key="1">
    <source>
        <dbReference type="EMBL" id="EMK22664.1"/>
    </source>
</evidence>
<name>M6F9H0_9LEPT</name>
<organism evidence="1 2">
    <name type="scientific">Leptospira kirschneri serovar Bulgarica str. Nikolaevo</name>
    <dbReference type="NCBI Taxonomy" id="1240687"/>
    <lineage>
        <taxon>Bacteria</taxon>
        <taxon>Pseudomonadati</taxon>
        <taxon>Spirochaetota</taxon>
        <taxon>Spirochaetia</taxon>
        <taxon>Leptospirales</taxon>
        <taxon>Leptospiraceae</taxon>
        <taxon>Leptospira</taxon>
    </lineage>
</organism>
<dbReference type="Proteomes" id="UP000011980">
    <property type="component" value="Unassembled WGS sequence"/>
</dbReference>